<reference evidence="1" key="2">
    <citation type="submission" date="2020-09" db="EMBL/GenBank/DDBJ databases">
        <authorList>
            <person name="Sun Q."/>
            <person name="Ohkuma M."/>
        </authorList>
    </citation>
    <scope>NUCLEOTIDE SEQUENCE</scope>
    <source>
        <strain evidence="1">JCM 12580</strain>
    </source>
</reference>
<dbReference type="EMBL" id="BMNQ01000074">
    <property type="protein sequence ID" value="GGK07469.1"/>
    <property type="molecule type" value="Genomic_DNA"/>
</dbReference>
<comment type="caution">
    <text evidence="1">The sequence shown here is derived from an EMBL/GenBank/DDBJ whole genome shotgun (WGS) entry which is preliminary data.</text>
</comment>
<dbReference type="GO" id="GO:0016491">
    <property type="term" value="F:oxidoreductase activity"/>
    <property type="evidence" value="ECO:0007669"/>
    <property type="project" value="InterPro"/>
</dbReference>
<reference evidence="1" key="1">
    <citation type="journal article" date="2014" name="Int. J. Syst. Evol. Microbiol.">
        <title>Complete genome sequence of Corynebacterium casei LMG S-19264T (=DSM 44701T), isolated from a smear-ripened cheese.</title>
        <authorList>
            <consortium name="US DOE Joint Genome Institute (JGI-PGF)"/>
            <person name="Walter F."/>
            <person name="Albersmeier A."/>
            <person name="Kalinowski J."/>
            <person name="Ruckert C."/>
        </authorList>
    </citation>
    <scope>NUCLEOTIDE SEQUENCE</scope>
    <source>
        <strain evidence="1">JCM 12580</strain>
    </source>
</reference>
<dbReference type="Proteomes" id="UP000658382">
    <property type="component" value="Unassembled WGS sequence"/>
</dbReference>
<accession>A0A917Q1Q2</accession>
<keyword evidence="2" id="KW-1185">Reference proteome</keyword>
<protein>
    <recommendedName>
        <fullName evidence="3">Nitroreductase domain-containing protein</fullName>
    </recommendedName>
</protein>
<organism evidence="1 2">
    <name type="scientific">Lentibacillus kapialis</name>
    <dbReference type="NCBI Taxonomy" id="340214"/>
    <lineage>
        <taxon>Bacteria</taxon>
        <taxon>Bacillati</taxon>
        <taxon>Bacillota</taxon>
        <taxon>Bacilli</taxon>
        <taxon>Bacillales</taxon>
        <taxon>Bacillaceae</taxon>
        <taxon>Lentibacillus</taxon>
    </lineage>
</organism>
<evidence type="ECO:0000313" key="2">
    <source>
        <dbReference type="Proteomes" id="UP000658382"/>
    </source>
</evidence>
<sequence>MNKFVNERLLSDFFQEEALSQNILKEVLRFHQSTNFLLGSEIKTNPFTMNMLDWAKKVENRDTIPSNSPKILYLSEAVRKENSGSHRNFVKDEPVSINSITRIFNKSFGRSENGSKNYPSAGGLYPILPILLVFSSSAITDIKESGSYLYDGDRNALIQLKAWESEELTKVKKAIHPHGDPLSNLAMVYSMDIKKSITKYRLRGYRHGLIEAGLISQSFIDALNEDEITNWGQCLWSGYNDNLLTKMVGLNVRDAPLVIAQWFGIKGELSNDSL</sequence>
<dbReference type="PANTHER" id="PTHR43745">
    <property type="entry name" value="NITROREDUCTASE MJ1384-RELATED"/>
    <property type="match status" value="1"/>
</dbReference>
<gene>
    <name evidence="1" type="ORF">GCM10007063_32480</name>
</gene>
<dbReference type="Gene3D" id="3.40.109.10">
    <property type="entry name" value="NADH Oxidase"/>
    <property type="match status" value="1"/>
</dbReference>
<dbReference type="AlphaFoldDB" id="A0A917Q1Q2"/>
<dbReference type="InterPro" id="IPR000415">
    <property type="entry name" value="Nitroreductase-like"/>
</dbReference>
<evidence type="ECO:0000313" key="1">
    <source>
        <dbReference type="EMBL" id="GGK07469.1"/>
    </source>
</evidence>
<dbReference type="RefSeq" id="WP_188634161.1">
    <property type="nucleotide sequence ID" value="NZ_BMNQ01000074.1"/>
</dbReference>
<dbReference type="InterPro" id="IPR052544">
    <property type="entry name" value="Bacteriocin_Proc_Enz"/>
</dbReference>
<name>A0A917Q1Q2_9BACI</name>
<proteinExistence type="predicted"/>
<dbReference type="PANTHER" id="PTHR43745:SF2">
    <property type="entry name" value="NITROREDUCTASE MJ1384-RELATED"/>
    <property type="match status" value="1"/>
</dbReference>
<evidence type="ECO:0008006" key="3">
    <source>
        <dbReference type="Google" id="ProtNLM"/>
    </source>
</evidence>